<feature type="region of interest" description="Disordered" evidence="6">
    <location>
        <begin position="266"/>
        <end position="285"/>
    </location>
</feature>
<dbReference type="InterPro" id="IPR036093">
    <property type="entry name" value="NAC_dom_sf"/>
</dbReference>
<keyword evidence="10" id="KW-1185">Reference proteome</keyword>
<evidence type="ECO:0000256" key="1">
    <source>
        <dbReference type="ARBA" id="ARBA00004123"/>
    </source>
</evidence>
<keyword evidence="3" id="KW-0238">DNA-binding</keyword>
<dbReference type="Gene3D" id="2.170.150.80">
    <property type="entry name" value="NAC domain"/>
    <property type="match status" value="1"/>
</dbReference>
<feature type="transmembrane region" description="Helical" evidence="7">
    <location>
        <begin position="676"/>
        <end position="698"/>
    </location>
</feature>
<dbReference type="EMBL" id="CP136893">
    <property type="protein sequence ID" value="WOL05411.1"/>
    <property type="molecule type" value="Genomic_DNA"/>
</dbReference>
<keyword evidence="4" id="KW-0804">Transcription</keyword>
<keyword evidence="7" id="KW-0472">Membrane</keyword>
<evidence type="ECO:0000256" key="3">
    <source>
        <dbReference type="ARBA" id="ARBA00023125"/>
    </source>
</evidence>
<proteinExistence type="predicted"/>
<evidence type="ECO:0000313" key="9">
    <source>
        <dbReference type="EMBL" id="WOL05411.1"/>
    </source>
</evidence>
<dbReference type="FunFam" id="2.170.150.80:FF:000002">
    <property type="entry name" value="Nac domain-containing protein 86"/>
    <property type="match status" value="1"/>
</dbReference>
<dbReference type="Pfam" id="PF02365">
    <property type="entry name" value="NAM"/>
    <property type="match status" value="1"/>
</dbReference>
<keyword evidence="7" id="KW-0812">Transmembrane</keyword>
<dbReference type="InterPro" id="IPR003441">
    <property type="entry name" value="NAC-dom"/>
</dbReference>
<dbReference type="AlphaFoldDB" id="A0AAQ3KH66"/>
<feature type="domain" description="NAC" evidence="8">
    <location>
        <begin position="69"/>
        <end position="219"/>
    </location>
</feature>
<evidence type="ECO:0000256" key="7">
    <source>
        <dbReference type="SAM" id="Phobius"/>
    </source>
</evidence>
<dbReference type="GO" id="GO:0005634">
    <property type="term" value="C:nucleus"/>
    <property type="evidence" value="ECO:0007669"/>
    <property type="project" value="UniProtKB-SubCell"/>
</dbReference>
<name>A0AAQ3KH66_9LILI</name>
<feature type="region of interest" description="Disordered" evidence="6">
    <location>
        <begin position="540"/>
        <end position="559"/>
    </location>
</feature>
<comment type="subcellular location">
    <subcellularLocation>
        <location evidence="1">Nucleus</location>
    </subcellularLocation>
</comment>
<dbReference type="Proteomes" id="UP001327560">
    <property type="component" value="Chromosome 4"/>
</dbReference>
<evidence type="ECO:0000313" key="10">
    <source>
        <dbReference type="Proteomes" id="UP001327560"/>
    </source>
</evidence>
<dbReference type="SUPFAM" id="SSF101941">
    <property type="entry name" value="NAC domain"/>
    <property type="match status" value="1"/>
</dbReference>
<evidence type="ECO:0000256" key="2">
    <source>
        <dbReference type="ARBA" id="ARBA00023015"/>
    </source>
</evidence>
<dbReference type="GO" id="GO:0003677">
    <property type="term" value="F:DNA binding"/>
    <property type="evidence" value="ECO:0007669"/>
    <property type="project" value="UniProtKB-KW"/>
</dbReference>
<reference evidence="9 10" key="1">
    <citation type="submission" date="2023-10" db="EMBL/GenBank/DDBJ databases">
        <title>Chromosome-scale genome assembly provides insights into flower coloration mechanisms of Canna indica.</title>
        <authorList>
            <person name="Li C."/>
        </authorList>
    </citation>
    <scope>NUCLEOTIDE SEQUENCE [LARGE SCALE GENOMIC DNA]</scope>
    <source>
        <tissue evidence="9">Flower</tissue>
    </source>
</reference>
<feature type="region of interest" description="Disordered" evidence="6">
    <location>
        <begin position="313"/>
        <end position="333"/>
    </location>
</feature>
<accession>A0AAQ3KH66</accession>
<dbReference type="GO" id="GO:0006355">
    <property type="term" value="P:regulation of DNA-templated transcription"/>
    <property type="evidence" value="ECO:0007669"/>
    <property type="project" value="InterPro"/>
</dbReference>
<organism evidence="9 10">
    <name type="scientific">Canna indica</name>
    <name type="common">Indian-shot</name>
    <dbReference type="NCBI Taxonomy" id="4628"/>
    <lineage>
        <taxon>Eukaryota</taxon>
        <taxon>Viridiplantae</taxon>
        <taxon>Streptophyta</taxon>
        <taxon>Embryophyta</taxon>
        <taxon>Tracheophyta</taxon>
        <taxon>Spermatophyta</taxon>
        <taxon>Magnoliopsida</taxon>
        <taxon>Liliopsida</taxon>
        <taxon>Zingiberales</taxon>
        <taxon>Cannaceae</taxon>
        <taxon>Canna</taxon>
    </lineage>
</organism>
<evidence type="ECO:0000256" key="6">
    <source>
        <dbReference type="SAM" id="MobiDB-lite"/>
    </source>
</evidence>
<evidence type="ECO:0000259" key="8">
    <source>
        <dbReference type="PROSITE" id="PS51005"/>
    </source>
</evidence>
<keyword evidence="7" id="KW-1133">Transmembrane helix</keyword>
<protein>
    <submittedName>
        <fullName evidence="9">NAC domain-containing protein</fullName>
    </submittedName>
</protein>
<sequence>MLKTLYTSYVPVANYRVQLKPSPSKKSKGRKLLNPHRLVSQLLRLRRSSMRSRSTSFCDPPPPSAASLLVPGFRFHPTDEELVSYYLKRKVLGLSLRADAIAEVDIYNCEPWDLPCRSRIRSRDLEWYFFSPLDRKHSSRSRTNRVTPKGYWKTTGKDRPVWSGAGIVGMKKTLVFHVGRAPRGTRSNWVMHEYRLEGERLAQIGISHDAYAVCRIFQKISAGPQNGAQYGAPFLEEEWEEEENANCGVLLMSNSGVDKFNETMKEEHLQSNHSLQTEDSDKHVNEPSVVTELGENDYTGLPDERFDDPCLTSNKIESIDEPGKKSNPTPFDDMEKKPLIGGCIHSPSHLNQMDKHMECNEIKEFVSGPVRNFHAEDVGVERNSSSQEMSYANEFVGIISSNPNQPERLSPQEDNYYIQPKGLHSLAGGCTSNQEHQGKIVFYDAPSDDFKFRFDDTIKMNGPLYLSNHDSSSLDMVDDLLMYFDATDSDLHYNIMGASENSECNYSSDHFNSARQVDGGNNPTSRITLQVADADTVVGTSSASSLPYNQPEGKHEENTVKSVQRTNADERTVAKLLQNILGSIPASPAFADELQAGSGKSLSQIAATHSAGSIPVPAGFIDISGVLSVSRNAGQWSLLKNGHAIALSYGMEANRVRKHAAPELTTTNLVDAVSKVLQVCLYLIFFSTLFFTLGCKLVKRMFMAGKKVFYLARSEHSIL</sequence>
<keyword evidence="5" id="KW-0539">Nucleus</keyword>
<dbReference type="PROSITE" id="PS51005">
    <property type="entry name" value="NAC"/>
    <property type="match status" value="1"/>
</dbReference>
<gene>
    <name evidence="9" type="ORF">Cni_G14140</name>
</gene>
<evidence type="ECO:0000256" key="4">
    <source>
        <dbReference type="ARBA" id="ARBA00023163"/>
    </source>
</evidence>
<keyword evidence="2" id="KW-0805">Transcription regulation</keyword>
<evidence type="ECO:0000256" key="5">
    <source>
        <dbReference type="ARBA" id="ARBA00023242"/>
    </source>
</evidence>
<dbReference type="PANTHER" id="PTHR31744:SF210">
    <property type="entry name" value="NAC DOMAIN-CONTAINING PROTEIN 86-LIKE"/>
    <property type="match status" value="1"/>
</dbReference>
<dbReference type="PANTHER" id="PTHR31744">
    <property type="entry name" value="PROTEIN CUP-SHAPED COTYLEDON 2-RELATED"/>
    <property type="match status" value="1"/>
</dbReference>